<organism evidence="1">
    <name type="scientific">marine sediment metagenome</name>
    <dbReference type="NCBI Taxonomy" id="412755"/>
    <lineage>
        <taxon>unclassified sequences</taxon>
        <taxon>metagenomes</taxon>
        <taxon>ecological metagenomes</taxon>
    </lineage>
</organism>
<evidence type="ECO:0000313" key="1">
    <source>
        <dbReference type="EMBL" id="GAF93058.1"/>
    </source>
</evidence>
<dbReference type="Pfam" id="PF03237">
    <property type="entry name" value="Terminase_6N"/>
    <property type="match status" value="1"/>
</dbReference>
<dbReference type="EMBL" id="BARS01018312">
    <property type="protein sequence ID" value="GAF93058.1"/>
    <property type="molecule type" value="Genomic_DNA"/>
</dbReference>
<dbReference type="InterPro" id="IPR027417">
    <property type="entry name" value="P-loop_NTPase"/>
</dbReference>
<dbReference type="Gene3D" id="3.30.420.240">
    <property type="match status" value="1"/>
</dbReference>
<dbReference type="AlphaFoldDB" id="X0THQ2"/>
<reference evidence="1" key="1">
    <citation type="journal article" date="2014" name="Front. Microbiol.">
        <title>High frequency of phylogenetically diverse reductive dehalogenase-homologous genes in deep subseafloor sedimentary metagenomes.</title>
        <authorList>
            <person name="Kawai M."/>
            <person name="Futagami T."/>
            <person name="Toyoda A."/>
            <person name="Takaki Y."/>
            <person name="Nishi S."/>
            <person name="Hori S."/>
            <person name="Arai W."/>
            <person name="Tsubouchi T."/>
            <person name="Morono Y."/>
            <person name="Uchiyama I."/>
            <person name="Ito T."/>
            <person name="Fujiyama A."/>
            <person name="Inagaki F."/>
            <person name="Takami H."/>
        </authorList>
    </citation>
    <scope>NUCLEOTIDE SEQUENCE</scope>
    <source>
        <strain evidence="1">Expedition CK06-06</strain>
    </source>
</reference>
<comment type="caution">
    <text evidence="1">The sequence shown here is derived from an EMBL/GenBank/DDBJ whole genome shotgun (WGS) entry which is preliminary data.</text>
</comment>
<dbReference type="Gene3D" id="3.40.50.300">
    <property type="entry name" value="P-loop containing nucleotide triphosphate hydrolases"/>
    <property type="match status" value="1"/>
</dbReference>
<feature type="non-terminal residue" evidence="1">
    <location>
        <position position="1"/>
    </location>
</feature>
<gene>
    <name evidence="1" type="ORF">S01H1_29810</name>
</gene>
<feature type="non-terminal residue" evidence="1">
    <location>
        <position position="276"/>
    </location>
</feature>
<name>X0THQ2_9ZZZZ</name>
<proteinExistence type="predicted"/>
<sequence length="276" mass="31088">AVQDEIEGLMGSRDGFNSQNGIWRLPDNEITDPYGEKPSRQIRFGGLNKPGDAAKYQGAPRDLLIVDEAANITFEEFVFLTVWERTAVIGQRTRTILCSNPPTDATGMWMVRLFAPWLDPENPNPARDGELRWFITVGDEDIEVSGEEEVEIDGQFYSPQSRTFISAKVDDNPHMIASGYKKKLQRLPTYLRERMLHGHFLSSLEDDEMQVIPTDWVEAAIDRWKKSPDLSHHRMTGMGVDPARGGADEMVLAPVHGNWFDVLIKIPGIEVPDGPL</sequence>
<protein>
    <submittedName>
        <fullName evidence="1">Uncharacterized protein</fullName>
    </submittedName>
</protein>
<accession>X0THQ2</accession>